<dbReference type="AlphaFoldDB" id="A0A3G1L0N9"/>
<dbReference type="Proteomes" id="UP000323521">
    <property type="component" value="Chromosome"/>
</dbReference>
<feature type="transmembrane region" description="Helical" evidence="1">
    <location>
        <begin position="25"/>
        <end position="43"/>
    </location>
</feature>
<keyword evidence="3" id="KW-1185">Reference proteome</keyword>
<dbReference type="InterPro" id="IPR014211">
    <property type="entry name" value="Spore_III_AD"/>
</dbReference>
<feature type="transmembrane region" description="Helical" evidence="1">
    <location>
        <begin position="64"/>
        <end position="81"/>
    </location>
</feature>
<dbReference type="KEGG" id="fwa:DCMF_03775"/>
<evidence type="ECO:0000313" key="2">
    <source>
        <dbReference type="EMBL" id="ATW28333.1"/>
    </source>
</evidence>
<protein>
    <submittedName>
        <fullName evidence="2">Stage III sporulation protein AD</fullName>
    </submittedName>
</protein>
<dbReference type="Pfam" id="PF06686">
    <property type="entry name" value="SpoIIIAC"/>
    <property type="match status" value="2"/>
</dbReference>
<dbReference type="NCBIfam" id="TIGR02849">
    <property type="entry name" value="spore_III_AD"/>
    <property type="match status" value="1"/>
</dbReference>
<sequence length="127" mass="13595">MFAILGLALVTTILAVFVKDSRIPELAIVITVLVGTIIFLQVLPKISHIVAVFEELASRASLNTFYLATIFKIIGISYIAEFGAQVCRDAGQGAIATKVEFAAKILVMVLAIPIIAAILESVVRLLP</sequence>
<evidence type="ECO:0000313" key="3">
    <source>
        <dbReference type="Proteomes" id="UP000323521"/>
    </source>
</evidence>
<dbReference type="EMBL" id="CP017634">
    <property type="protein sequence ID" value="ATW28333.1"/>
    <property type="molecule type" value="Genomic_DNA"/>
</dbReference>
<keyword evidence="1" id="KW-0812">Transmembrane</keyword>
<keyword evidence="1" id="KW-0472">Membrane</keyword>
<name>A0A3G1L0N9_FORW1</name>
<feature type="transmembrane region" description="Helical" evidence="1">
    <location>
        <begin position="101"/>
        <end position="123"/>
    </location>
</feature>
<organism evidence="2 3">
    <name type="scientific">Formimonas warabiya</name>
    <dbReference type="NCBI Taxonomy" id="1761012"/>
    <lineage>
        <taxon>Bacteria</taxon>
        <taxon>Bacillati</taxon>
        <taxon>Bacillota</taxon>
        <taxon>Clostridia</taxon>
        <taxon>Eubacteriales</taxon>
        <taxon>Peptococcaceae</taxon>
        <taxon>Candidatus Formimonas</taxon>
    </lineage>
</organism>
<reference evidence="2 3" key="1">
    <citation type="submission" date="2016-10" db="EMBL/GenBank/DDBJ databases">
        <title>Complete Genome Sequence of Peptococcaceae strain DCMF.</title>
        <authorList>
            <person name="Edwards R.J."/>
            <person name="Holland S.I."/>
            <person name="Deshpande N.P."/>
            <person name="Wong Y.K."/>
            <person name="Ertan H."/>
            <person name="Manefield M."/>
            <person name="Russell T.L."/>
            <person name="Lee M.J."/>
        </authorList>
    </citation>
    <scope>NUCLEOTIDE SEQUENCE [LARGE SCALE GENOMIC DNA]</scope>
    <source>
        <strain evidence="2 3">DCMF</strain>
    </source>
</reference>
<keyword evidence="1" id="KW-1133">Transmembrane helix</keyword>
<gene>
    <name evidence="2" type="ORF">DCMF_03775</name>
</gene>
<evidence type="ECO:0000256" key="1">
    <source>
        <dbReference type="SAM" id="Phobius"/>
    </source>
</evidence>
<accession>A0A3G1L0N9</accession>
<proteinExistence type="predicted"/>
<dbReference type="InterPro" id="IPR025664">
    <property type="entry name" value="Spore_III_AC/AD"/>
</dbReference>